<dbReference type="Proteomes" id="UP000298664">
    <property type="component" value="Chromosome Circular"/>
</dbReference>
<evidence type="ECO:0000313" key="1">
    <source>
        <dbReference type="EMBL" id="WHA40149.1"/>
    </source>
</evidence>
<dbReference type="EMBL" id="CP124733">
    <property type="protein sequence ID" value="WHA40149.1"/>
    <property type="molecule type" value="Genomic_DNA"/>
</dbReference>
<dbReference type="RefSeq" id="WP_137394597.1">
    <property type="nucleotide sequence ID" value="NZ_CP124733.1"/>
</dbReference>
<sequence>MMKGLRKWPWNELPTYNGFTHTERVRGWQLVMWRIDNGWAERGATCCISGSAAMPRLHSENYYSWLPYTLNHSIHMALHQRFNRPDAWRRIVDQYSVTGTEWFAQLSLEPIDLAGELRAKHGPEIADIFARVPVPAGIPIPYQQIYRKG</sequence>
<proteinExistence type="predicted"/>
<name>A0AAF0H960_9HYPH</name>
<gene>
    <name evidence="1" type="ORF">CFBP5477_009905</name>
</gene>
<accession>A0AAF0H960</accession>
<dbReference type="AlphaFoldDB" id="A0AAF0H960"/>
<reference evidence="1" key="1">
    <citation type="submission" date="2023-05" db="EMBL/GenBank/DDBJ databases">
        <title>Complete genome sequence of Agrobacterium larrymoorei CFBP5477.</title>
        <authorList>
            <person name="Yen H.-C."/>
            <person name="Chou L."/>
            <person name="Lin Y.-C."/>
            <person name="Lai E.-M."/>
            <person name="Kuo C.-H."/>
        </authorList>
    </citation>
    <scope>NUCLEOTIDE SEQUENCE</scope>
    <source>
        <strain evidence="1">CFBP5477</strain>
    </source>
</reference>
<evidence type="ECO:0000313" key="2">
    <source>
        <dbReference type="Proteomes" id="UP000298664"/>
    </source>
</evidence>
<organism evidence="1 2">
    <name type="scientific">Agrobacterium larrymoorei</name>
    <dbReference type="NCBI Taxonomy" id="160699"/>
    <lineage>
        <taxon>Bacteria</taxon>
        <taxon>Pseudomonadati</taxon>
        <taxon>Pseudomonadota</taxon>
        <taxon>Alphaproteobacteria</taxon>
        <taxon>Hyphomicrobiales</taxon>
        <taxon>Rhizobiaceae</taxon>
        <taxon>Rhizobium/Agrobacterium group</taxon>
        <taxon>Agrobacterium</taxon>
    </lineage>
</organism>
<protein>
    <submittedName>
        <fullName evidence="1">Uncharacterized protein</fullName>
    </submittedName>
</protein>